<comment type="subcellular location">
    <subcellularLocation>
        <location evidence="1">Cytoplasm</location>
    </subcellularLocation>
</comment>
<comment type="function">
    <text evidence="8">The phosphoenolpyruvate-dependent sugar phosphotransferase system (sugar PTS), a major carbohydrate active transport system, catalyzes the phosphorylation of incoming sugar substrates concomitantly with their translocation across the cell membrane. The enzyme II UlaABC PTS system is involved in ascorbate transport.</text>
</comment>
<evidence type="ECO:0000313" key="13">
    <source>
        <dbReference type="Proteomes" id="UP000622860"/>
    </source>
</evidence>
<dbReference type="GO" id="GO:0005737">
    <property type="term" value="C:cytoplasm"/>
    <property type="evidence" value="ECO:0007669"/>
    <property type="project" value="UniProtKB-SubCell"/>
</dbReference>
<gene>
    <name evidence="12" type="ORF">GCM10011398_22450</name>
</gene>
<evidence type="ECO:0000256" key="9">
    <source>
        <dbReference type="ARBA" id="ARBA00041175"/>
    </source>
</evidence>
<comment type="caution">
    <text evidence="12">The sequence shown here is derived from an EMBL/GenBank/DDBJ whole genome shotgun (WGS) entry which is preliminary data.</text>
</comment>
<keyword evidence="13" id="KW-1185">Reference proteome</keyword>
<feature type="domain" description="PTS EIIA type-2" evidence="11">
    <location>
        <begin position="4"/>
        <end position="147"/>
    </location>
</feature>
<dbReference type="GO" id="GO:0016301">
    <property type="term" value="F:kinase activity"/>
    <property type="evidence" value="ECO:0007669"/>
    <property type="project" value="UniProtKB-KW"/>
</dbReference>
<evidence type="ECO:0000259" key="11">
    <source>
        <dbReference type="PROSITE" id="PS51094"/>
    </source>
</evidence>
<keyword evidence="6" id="KW-0598">Phosphotransferase system</keyword>
<evidence type="ECO:0000256" key="2">
    <source>
        <dbReference type="ARBA" id="ARBA00022448"/>
    </source>
</evidence>
<dbReference type="CDD" id="cd00211">
    <property type="entry name" value="PTS_IIA_fru"/>
    <property type="match status" value="1"/>
</dbReference>
<accession>A0A917HF66</accession>
<evidence type="ECO:0000256" key="5">
    <source>
        <dbReference type="ARBA" id="ARBA00022679"/>
    </source>
</evidence>
<dbReference type="PROSITE" id="PS51094">
    <property type="entry name" value="PTS_EIIA_TYPE_2"/>
    <property type="match status" value="1"/>
</dbReference>
<dbReference type="AlphaFoldDB" id="A0A917HF66"/>
<dbReference type="Proteomes" id="UP000622860">
    <property type="component" value="Unassembled WGS sequence"/>
</dbReference>
<dbReference type="SUPFAM" id="SSF55804">
    <property type="entry name" value="Phoshotransferase/anion transport protein"/>
    <property type="match status" value="1"/>
</dbReference>
<evidence type="ECO:0000256" key="6">
    <source>
        <dbReference type="ARBA" id="ARBA00022683"/>
    </source>
</evidence>
<organism evidence="12 13">
    <name type="scientific">Virgibacillus oceani</name>
    <dbReference type="NCBI Taxonomy" id="1479511"/>
    <lineage>
        <taxon>Bacteria</taxon>
        <taxon>Bacillati</taxon>
        <taxon>Bacillota</taxon>
        <taxon>Bacilli</taxon>
        <taxon>Bacillales</taxon>
        <taxon>Bacillaceae</taxon>
        <taxon>Virgibacillus</taxon>
    </lineage>
</organism>
<evidence type="ECO:0000256" key="3">
    <source>
        <dbReference type="ARBA" id="ARBA00022490"/>
    </source>
</evidence>
<evidence type="ECO:0000256" key="1">
    <source>
        <dbReference type="ARBA" id="ARBA00004496"/>
    </source>
</evidence>
<sequence>MLKELITSKDITIGLRSADWEDAIRKSSKRLLEKGAIEPRYVDSMIDVLKENGPYIVLGNHIALAHTRPESGANELGLSFTTLNPPIAFGSQNFDPIKLIITFSATDSESHLSMISELALILSDEDIMEELFTATTPEEFYETLTESVE</sequence>
<dbReference type="EMBL" id="BMFR01000008">
    <property type="protein sequence ID" value="GGG76919.1"/>
    <property type="molecule type" value="Genomic_DNA"/>
</dbReference>
<keyword evidence="7" id="KW-0418">Kinase</keyword>
<keyword evidence="3" id="KW-0963">Cytoplasm</keyword>
<dbReference type="InterPro" id="IPR016152">
    <property type="entry name" value="PTrfase/Anion_transptr"/>
</dbReference>
<reference evidence="12" key="1">
    <citation type="journal article" date="2014" name="Int. J. Syst. Evol. Microbiol.">
        <title>Complete genome sequence of Corynebacterium casei LMG S-19264T (=DSM 44701T), isolated from a smear-ripened cheese.</title>
        <authorList>
            <consortium name="US DOE Joint Genome Institute (JGI-PGF)"/>
            <person name="Walter F."/>
            <person name="Albersmeier A."/>
            <person name="Kalinowski J."/>
            <person name="Ruckert C."/>
        </authorList>
    </citation>
    <scope>NUCLEOTIDE SEQUENCE</scope>
    <source>
        <strain evidence="12">CGMCC 1.12754</strain>
    </source>
</reference>
<proteinExistence type="predicted"/>
<dbReference type="PANTHER" id="PTHR36203">
    <property type="entry name" value="ASCORBATE-SPECIFIC PTS SYSTEM EIIA COMPONENT"/>
    <property type="match status" value="1"/>
</dbReference>
<reference evidence="12" key="2">
    <citation type="submission" date="2020-09" db="EMBL/GenBank/DDBJ databases">
        <authorList>
            <person name="Sun Q."/>
            <person name="Zhou Y."/>
        </authorList>
    </citation>
    <scope>NUCLEOTIDE SEQUENCE</scope>
    <source>
        <strain evidence="12">CGMCC 1.12754</strain>
    </source>
</reference>
<dbReference type="GO" id="GO:0009401">
    <property type="term" value="P:phosphoenolpyruvate-dependent sugar phosphotransferase system"/>
    <property type="evidence" value="ECO:0007669"/>
    <property type="project" value="UniProtKB-KW"/>
</dbReference>
<evidence type="ECO:0000256" key="8">
    <source>
        <dbReference type="ARBA" id="ARBA00037387"/>
    </source>
</evidence>
<evidence type="ECO:0000256" key="4">
    <source>
        <dbReference type="ARBA" id="ARBA00022553"/>
    </source>
</evidence>
<dbReference type="PANTHER" id="PTHR36203:SF1">
    <property type="entry name" value="ASCORBATE-SPECIFIC PTS SYSTEM EIIA COMPONENT"/>
    <property type="match status" value="1"/>
</dbReference>
<dbReference type="RefSeq" id="WP_188455490.1">
    <property type="nucleotide sequence ID" value="NZ_BMFR01000008.1"/>
</dbReference>
<protein>
    <recommendedName>
        <fullName evidence="9">Ascorbate-specific PTS system EIIA component</fullName>
    </recommendedName>
    <alternativeName>
        <fullName evidence="10">Ascorbate-specific phosphotransferase enzyme IIA component</fullName>
    </alternativeName>
</protein>
<name>A0A917HF66_9BACI</name>
<dbReference type="Gene3D" id="3.40.930.10">
    <property type="entry name" value="Mannitol-specific EII, Chain A"/>
    <property type="match status" value="1"/>
</dbReference>
<evidence type="ECO:0000256" key="10">
    <source>
        <dbReference type="ARBA" id="ARBA00042072"/>
    </source>
</evidence>
<evidence type="ECO:0000313" key="12">
    <source>
        <dbReference type="EMBL" id="GGG76919.1"/>
    </source>
</evidence>
<dbReference type="InterPro" id="IPR002178">
    <property type="entry name" value="PTS_EIIA_type-2_dom"/>
</dbReference>
<evidence type="ECO:0000256" key="7">
    <source>
        <dbReference type="ARBA" id="ARBA00022777"/>
    </source>
</evidence>
<dbReference type="Pfam" id="PF00359">
    <property type="entry name" value="PTS_EIIA_2"/>
    <property type="match status" value="1"/>
</dbReference>
<keyword evidence="5" id="KW-0808">Transferase</keyword>
<keyword evidence="4" id="KW-0597">Phosphoprotein</keyword>
<dbReference type="InterPro" id="IPR051351">
    <property type="entry name" value="Ascorbate-PTS_EIIA_comp"/>
</dbReference>
<keyword evidence="2" id="KW-0813">Transport</keyword>